<dbReference type="AlphaFoldDB" id="X6NP54"/>
<keyword evidence="1" id="KW-0489">Methyltransferase</keyword>
<feature type="region of interest" description="Disordered" evidence="4">
    <location>
        <begin position="114"/>
        <end position="141"/>
    </location>
</feature>
<dbReference type="Proteomes" id="UP000023152">
    <property type="component" value="Unassembled WGS sequence"/>
</dbReference>
<protein>
    <submittedName>
        <fullName evidence="5">Uncharacterized protein</fullName>
    </submittedName>
</protein>
<name>X6NP54_RETFI</name>
<comment type="caution">
    <text evidence="5">The sequence shown here is derived from an EMBL/GenBank/DDBJ whole genome shotgun (WGS) entry which is preliminary data.</text>
</comment>
<reference evidence="5 6" key="1">
    <citation type="journal article" date="2013" name="Curr. Biol.">
        <title>The Genome of the Foraminiferan Reticulomyxa filosa.</title>
        <authorList>
            <person name="Glockner G."/>
            <person name="Hulsmann N."/>
            <person name="Schleicher M."/>
            <person name="Noegel A.A."/>
            <person name="Eichinger L."/>
            <person name="Gallinger C."/>
            <person name="Pawlowski J."/>
            <person name="Sierra R."/>
            <person name="Euteneuer U."/>
            <person name="Pillet L."/>
            <person name="Moustafa A."/>
            <person name="Platzer M."/>
            <person name="Groth M."/>
            <person name="Szafranski K."/>
            <person name="Schliwa M."/>
        </authorList>
    </citation>
    <scope>NUCLEOTIDE SEQUENCE [LARGE SCALE GENOMIC DNA]</scope>
</reference>
<dbReference type="Gene3D" id="3.40.50.150">
    <property type="entry name" value="Vaccinia Virus protein VP39"/>
    <property type="match status" value="1"/>
</dbReference>
<dbReference type="PANTHER" id="PTHR10259:SF11">
    <property type="entry name" value="THIOPURINE S-METHYLTRANSFERASE"/>
    <property type="match status" value="1"/>
</dbReference>
<feature type="compositionally biased region" description="Polar residues" evidence="4">
    <location>
        <begin position="126"/>
        <end position="141"/>
    </location>
</feature>
<keyword evidence="6" id="KW-1185">Reference proteome</keyword>
<dbReference type="InterPro" id="IPR029063">
    <property type="entry name" value="SAM-dependent_MTases_sf"/>
</dbReference>
<dbReference type="GO" id="GO:0008119">
    <property type="term" value="F:thiopurine S-methyltransferase activity"/>
    <property type="evidence" value="ECO:0007669"/>
    <property type="project" value="TreeGrafter"/>
</dbReference>
<keyword evidence="3" id="KW-0949">S-adenosyl-L-methionine</keyword>
<organism evidence="5 6">
    <name type="scientific">Reticulomyxa filosa</name>
    <dbReference type="NCBI Taxonomy" id="46433"/>
    <lineage>
        <taxon>Eukaryota</taxon>
        <taxon>Sar</taxon>
        <taxon>Rhizaria</taxon>
        <taxon>Retaria</taxon>
        <taxon>Foraminifera</taxon>
        <taxon>Monothalamids</taxon>
        <taxon>Reticulomyxidae</taxon>
        <taxon>Reticulomyxa</taxon>
    </lineage>
</organism>
<sequence>MFRSKLFSPVNMLAFCAISGFTTLGFQIYKLNSQPTLRWVDTWKEDESPVWECKPVTRTAANYLGAMFPAVPPISEGSKSRNIRVFVPLCGATKDLRAISDHINKMIEHAATTTTATATREAPASNVKSQSKNSTPASSSAIDPVPYNVKVIGVDHNQTALQVFMKRECNGIYDTIVDDFSKTLILTSQNFRLICSDIFAECMPRMILHAEAIYDRDALVALEPAERTAYVRLYDYVLTNSGKILLTVFRYDPKERWSNIKKKAKYLREEIQKTNDPIVKAQLQHEYDTHISPNNYPKIARPPYSLDHSEIATLFQPITHGDSKKVKLLASVKCSESDDPWEKSLPQRLMTDPERTFVDIYLIER</sequence>
<evidence type="ECO:0000256" key="1">
    <source>
        <dbReference type="ARBA" id="ARBA00022603"/>
    </source>
</evidence>
<dbReference type="EMBL" id="ASPP01007094">
    <property type="protein sequence ID" value="ETO27708.1"/>
    <property type="molecule type" value="Genomic_DNA"/>
</dbReference>
<evidence type="ECO:0000313" key="6">
    <source>
        <dbReference type="Proteomes" id="UP000023152"/>
    </source>
</evidence>
<evidence type="ECO:0000256" key="3">
    <source>
        <dbReference type="ARBA" id="ARBA00022691"/>
    </source>
</evidence>
<dbReference type="Pfam" id="PF05724">
    <property type="entry name" value="TPMT"/>
    <property type="match status" value="1"/>
</dbReference>
<dbReference type="InterPro" id="IPR008854">
    <property type="entry name" value="TPMT"/>
</dbReference>
<accession>X6NP54</accession>
<evidence type="ECO:0000256" key="4">
    <source>
        <dbReference type="SAM" id="MobiDB-lite"/>
    </source>
</evidence>
<dbReference type="OrthoDB" id="276151at2759"/>
<keyword evidence="2" id="KW-0808">Transferase</keyword>
<dbReference type="GO" id="GO:0032259">
    <property type="term" value="P:methylation"/>
    <property type="evidence" value="ECO:0007669"/>
    <property type="project" value="UniProtKB-KW"/>
</dbReference>
<dbReference type="SUPFAM" id="SSF53335">
    <property type="entry name" value="S-adenosyl-L-methionine-dependent methyltransferases"/>
    <property type="match status" value="1"/>
</dbReference>
<evidence type="ECO:0000256" key="2">
    <source>
        <dbReference type="ARBA" id="ARBA00022679"/>
    </source>
</evidence>
<evidence type="ECO:0000313" key="5">
    <source>
        <dbReference type="EMBL" id="ETO27708.1"/>
    </source>
</evidence>
<gene>
    <name evidence="5" type="ORF">RFI_09426</name>
</gene>
<proteinExistence type="predicted"/>
<dbReference type="PANTHER" id="PTHR10259">
    <property type="entry name" value="THIOPURINE S-METHYLTRANSFERASE"/>
    <property type="match status" value="1"/>
</dbReference>